<name>A0A7D5GDE4_9EURY</name>
<dbReference type="AlphaFoldDB" id="A0A7D5GDE4"/>
<reference evidence="1 2" key="1">
    <citation type="submission" date="2020-07" db="EMBL/GenBank/DDBJ databases">
        <title>Gai3-2, isolated from salt lake.</title>
        <authorList>
            <person name="Cui H."/>
            <person name="Shi X."/>
        </authorList>
    </citation>
    <scope>NUCLEOTIDE SEQUENCE [LARGE SCALE GENOMIC DNA]</scope>
    <source>
        <strain evidence="1 2">Gai3-2</strain>
    </source>
</reference>
<dbReference type="GeneID" id="56030274"/>
<proteinExistence type="predicted"/>
<organism evidence="1 2">
    <name type="scientific">Halorarum halophilum</name>
    <dbReference type="NCBI Taxonomy" id="2743090"/>
    <lineage>
        <taxon>Archaea</taxon>
        <taxon>Methanobacteriati</taxon>
        <taxon>Methanobacteriota</taxon>
        <taxon>Stenosarchaea group</taxon>
        <taxon>Halobacteria</taxon>
        <taxon>Halobacteriales</taxon>
        <taxon>Haloferacaceae</taxon>
        <taxon>Halorarum</taxon>
    </lineage>
</organism>
<accession>A0A7D5GDE4</accession>
<evidence type="ECO:0000313" key="1">
    <source>
        <dbReference type="EMBL" id="QLG28865.1"/>
    </source>
</evidence>
<dbReference type="RefSeq" id="WP_179170439.1">
    <property type="nucleotide sequence ID" value="NZ_CP058529.1"/>
</dbReference>
<dbReference type="KEGG" id="halg:HUG10_15535"/>
<evidence type="ECO:0008006" key="3">
    <source>
        <dbReference type="Google" id="ProtNLM"/>
    </source>
</evidence>
<dbReference type="Proteomes" id="UP000509750">
    <property type="component" value="Chromosome"/>
</dbReference>
<sequence length="185" mass="20967">MPIDDISRDLFADAFQLEEAGEYGEAAELYALRAFAGLLESTFQPGRTMRLAFAHTLEAISADVRGGNQSRAENLFTTLSPWYEPMIGDADDPILEGLLHEWMGDAHLMLESDDAVQRYQDAKRLYETQAEPGRNWAFEEEFDYAYWAFESFAESKGYAMPEDGKLDFLGRVEFKIALVEDVLPT</sequence>
<dbReference type="EMBL" id="CP058529">
    <property type="protein sequence ID" value="QLG28865.1"/>
    <property type="molecule type" value="Genomic_DNA"/>
</dbReference>
<keyword evidence="2" id="KW-1185">Reference proteome</keyword>
<evidence type="ECO:0000313" key="2">
    <source>
        <dbReference type="Proteomes" id="UP000509750"/>
    </source>
</evidence>
<gene>
    <name evidence="1" type="ORF">HUG10_15535</name>
</gene>
<protein>
    <recommendedName>
        <fullName evidence="3">Tetratricopeptide repeat protein</fullName>
    </recommendedName>
</protein>